<reference evidence="2" key="1">
    <citation type="submission" date="2020-11" db="EMBL/GenBank/DDBJ databases">
        <authorList>
            <person name="Tran Van P."/>
        </authorList>
    </citation>
    <scope>NUCLEOTIDE SEQUENCE</scope>
</reference>
<protein>
    <submittedName>
        <fullName evidence="2">Uncharacterized protein</fullName>
    </submittedName>
</protein>
<keyword evidence="1" id="KW-0472">Membrane</keyword>
<dbReference type="AlphaFoldDB" id="A0A7R9F9N0"/>
<dbReference type="EMBL" id="OD571609">
    <property type="protein sequence ID" value="CAD7449393.1"/>
    <property type="molecule type" value="Genomic_DNA"/>
</dbReference>
<organism evidence="2">
    <name type="scientific">Timema bartmani</name>
    <dbReference type="NCBI Taxonomy" id="61472"/>
    <lineage>
        <taxon>Eukaryota</taxon>
        <taxon>Metazoa</taxon>
        <taxon>Ecdysozoa</taxon>
        <taxon>Arthropoda</taxon>
        <taxon>Hexapoda</taxon>
        <taxon>Insecta</taxon>
        <taxon>Pterygota</taxon>
        <taxon>Neoptera</taxon>
        <taxon>Polyneoptera</taxon>
        <taxon>Phasmatodea</taxon>
        <taxon>Timematodea</taxon>
        <taxon>Timematoidea</taxon>
        <taxon>Timematidae</taxon>
        <taxon>Timema</taxon>
    </lineage>
</organism>
<evidence type="ECO:0000256" key="1">
    <source>
        <dbReference type="SAM" id="Phobius"/>
    </source>
</evidence>
<sequence>MDKTSNFYYEKFGVVKNHKDIPIYNNVSGKHSLTFNESASIVFERICEIPSKQAIWYPWAILTRTLFWYRLLAIILHVIPAVYLDLVFMLKRKSPISKESIQTLKLVNDFVCVGTNDSGTPTISIESEDRALRPKTSWASPAI</sequence>
<keyword evidence="1" id="KW-0812">Transmembrane</keyword>
<accession>A0A7R9F9N0</accession>
<proteinExistence type="predicted"/>
<evidence type="ECO:0000313" key="2">
    <source>
        <dbReference type="EMBL" id="CAD7449393.1"/>
    </source>
</evidence>
<gene>
    <name evidence="2" type="ORF">TBIB3V08_LOCUS11668</name>
</gene>
<keyword evidence="1" id="KW-1133">Transmembrane helix</keyword>
<name>A0A7R9F9N0_9NEOP</name>
<feature type="transmembrane region" description="Helical" evidence="1">
    <location>
        <begin position="67"/>
        <end position="90"/>
    </location>
</feature>